<comment type="caution">
    <text evidence="3">The sequence shown here is derived from an EMBL/GenBank/DDBJ whole genome shotgun (WGS) entry which is preliminary data.</text>
</comment>
<gene>
    <name evidence="3" type="ORF">NZ698_14410</name>
</gene>
<reference evidence="4" key="1">
    <citation type="submission" date="2023-07" db="EMBL/GenBank/DDBJ databases">
        <title>Chryseobacterium sp. strain PBS4-4 Genome sequencing and assembly.</title>
        <authorList>
            <person name="Jung Y."/>
        </authorList>
    </citation>
    <scope>NUCLEOTIDE SEQUENCE [LARGE SCALE GENOMIC DNA]</scope>
    <source>
        <strain evidence="4">PBS4-4</strain>
    </source>
</reference>
<feature type="domain" description="Thioredoxin" evidence="2">
    <location>
        <begin position="1"/>
        <end position="173"/>
    </location>
</feature>
<keyword evidence="4" id="KW-1185">Reference proteome</keyword>
<dbReference type="PANTHER" id="PTHR13887">
    <property type="entry name" value="GLUTATHIONE S-TRANSFERASE KAPPA"/>
    <property type="match status" value="1"/>
</dbReference>
<proteinExistence type="inferred from homology"/>
<name>A0ABT2W8S3_9FLAO</name>
<dbReference type="Proteomes" id="UP001208649">
    <property type="component" value="Unassembled WGS sequence"/>
</dbReference>
<dbReference type="PANTHER" id="PTHR13887:SF55">
    <property type="entry name" value="SLR0313 PROTEIN"/>
    <property type="match status" value="1"/>
</dbReference>
<evidence type="ECO:0000313" key="4">
    <source>
        <dbReference type="Proteomes" id="UP001208649"/>
    </source>
</evidence>
<organism evidence="3 4">
    <name type="scientific">Chryseobacterium edaphi</name>
    <dbReference type="NCBI Taxonomy" id="2976532"/>
    <lineage>
        <taxon>Bacteria</taxon>
        <taxon>Pseudomonadati</taxon>
        <taxon>Bacteroidota</taxon>
        <taxon>Flavobacteriia</taxon>
        <taxon>Flavobacteriales</taxon>
        <taxon>Weeksellaceae</taxon>
        <taxon>Chryseobacterium group</taxon>
        <taxon>Chryseobacterium</taxon>
    </lineage>
</organism>
<accession>A0ABT2W8S3</accession>
<comment type="similarity">
    <text evidence="1">Belongs to the thioredoxin family. DsbA subfamily.</text>
</comment>
<dbReference type="RefSeq" id="WP_263003898.1">
    <property type="nucleotide sequence ID" value="NZ_JAOTEM010000003.1"/>
</dbReference>
<dbReference type="PROSITE" id="PS51352">
    <property type="entry name" value="THIOREDOXIN_2"/>
    <property type="match status" value="1"/>
</dbReference>
<dbReference type="InterPro" id="IPR013766">
    <property type="entry name" value="Thioredoxin_domain"/>
</dbReference>
<evidence type="ECO:0000256" key="1">
    <source>
        <dbReference type="ARBA" id="ARBA00005791"/>
    </source>
</evidence>
<dbReference type="InterPro" id="IPR036249">
    <property type="entry name" value="Thioredoxin-like_sf"/>
</dbReference>
<evidence type="ECO:0000259" key="2">
    <source>
        <dbReference type="PROSITE" id="PS51352"/>
    </source>
</evidence>
<sequence>MSLTIPVSENDHIVGDPNTAKIVLVEYGDYECPHCGNAFPIVKKFVDENRKDVAFVFRNFPLKDAHPNAMAAAATAEASAKQGKFWEMHDQIFQSHAGLNVETLEQLVEAVGLDNEIFKEDVKSEELLNKIDEDFEGGVRSGVNGTPSFFVNGEKWEGYDGTEESLSSLLSNQ</sequence>
<evidence type="ECO:0000313" key="3">
    <source>
        <dbReference type="EMBL" id="MCU7618390.1"/>
    </source>
</evidence>
<protein>
    <submittedName>
        <fullName evidence="3">DsbA family protein</fullName>
    </submittedName>
</protein>
<dbReference type="Gene3D" id="3.40.30.10">
    <property type="entry name" value="Glutaredoxin"/>
    <property type="match status" value="1"/>
</dbReference>
<dbReference type="SUPFAM" id="SSF52833">
    <property type="entry name" value="Thioredoxin-like"/>
    <property type="match status" value="1"/>
</dbReference>
<dbReference type="Pfam" id="PF13462">
    <property type="entry name" value="Thioredoxin_4"/>
    <property type="match status" value="1"/>
</dbReference>
<dbReference type="InterPro" id="IPR012336">
    <property type="entry name" value="Thioredoxin-like_fold"/>
</dbReference>
<dbReference type="EMBL" id="JAOTEM010000003">
    <property type="protein sequence ID" value="MCU7618390.1"/>
    <property type="molecule type" value="Genomic_DNA"/>
</dbReference>